<dbReference type="PANTHER" id="PTHR10652">
    <property type="entry name" value="ADENYLYL CYCLASE-ASSOCIATED PROTEIN"/>
    <property type="match status" value="1"/>
</dbReference>
<dbReference type="Pfam" id="PF08603">
    <property type="entry name" value="CAP_C"/>
    <property type="match status" value="1"/>
</dbReference>
<accession>A0AAF3F8V9</accession>
<dbReference type="WBParaSite" id="MBELARI_LOCUS327">
    <property type="protein sequence ID" value="MBELARI_LOCUS327"/>
    <property type="gene ID" value="MBELARI_LOCUS327"/>
</dbReference>
<keyword evidence="3" id="KW-1185">Reference proteome</keyword>
<dbReference type="GO" id="GO:0003779">
    <property type="term" value="F:actin binding"/>
    <property type="evidence" value="ECO:0007669"/>
    <property type="project" value="InterPro"/>
</dbReference>
<name>A0AAF3F8V9_9BILA</name>
<dbReference type="InterPro" id="IPR001837">
    <property type="entry name" value="Adenylate_cyclase-assoc_CAP"/>
</dbReference>
<dbReference type="PANTHER" id="PTHR10652:SF0">
    <property type="entry name" value="ADENYLYL CYCLASE-ASSOCIATED PROTEIN"/>
    <property type="match status" value="1"/>
</dbReference>
<dbReference type="Proteomes" id="UP000887575">
    <property type="component" value="Unassembled WGS sequence"/>
</dbReference>
<dbReference type="GO" id="GO:0000902">
    <property type="term" value="P:cell morphogenesis"/>
    <property type="evidence" value="ECO:0007669"/>
    <property type="project" value="TreeGrafter"/>
</dbReference>
<dbReference type="GO" id="GO:0008179">
    <property type="term" value="F:adenylate cyclase binding"/>
    <property type="evidence" value="ECO:0007669"/>
    <property type="project" value="TreeGrafter"/>
</dbReference>
<dbReference type="GO" id="GO:0005737">
    <property type="term" value="C:cytoplasm"/>
    <property type="evidence" value="ECO:0007669"/>
    <property type="project" value="TreeGrafter"/>
</dbReference>
<dbReference type="InterPro" id="IPR016098">
    <property type="entry name" value="CAP/MinC_C"/>
</dbReference>
<feature type="domain" description="Adenylate cyclase-associated CAP C-terminal" evidence="2">
    <location>
        <begin position="36"/>
        <end position="81"/>
    </location>
</feature>
<dbReference type="Gene3D" id="2.160.20.70">
    <property type="match status" value="1"/>
</dbReference>
<reference evidence="4" key="1">
    <citation type="submission" date="2024-02" db="UniProtKB">
        <authorList>
            <consortium name="WormBaseParasite"/>
        </authorList>
    </citation>
    <scope>IDENTIFICATION</scope>
</reference>
<organism evidence="3 4">
    <name type="scientific">Mesorhabditis belari</name>
    <dbReference type="NCBI Taxonomy" id="2138241"/>
    <lineage>
        <taxon>Eukaryota</taxon>
        <taxon>Metazoa</taxon>
        <taxon>Ecdysozoa</taxon>
        <taxon>Nematoda</taxon>
        <taxon>Chromadorea</taxon>
        <taxon>Rhabditida</taxon>
        <taxon>Rhabditina</taxon>
        <taxon>Rhabditomorpha</taxon>
        <taxon>Rhabditoidea</taxon>
        <taxon>Rhabditidae</taxon>
        <taxon>Mesorhabditinae</taxon>
        <taxon>Mesorhabditis</taxon>
    </lineage>
</organism>
<protein>
    <recommendedName>
        <fullName evidence="2">Adenylate cyclase-associated CAP C-terminal domain-containing protein</fullName>
    </recommendedName>
</protein>
<dbReference type="GO" id="GO:0007015">
    <property type="term" value="P:actin filament organization"/>
    <property type="evidence" value="ECO:0007669"/>
    <property type="project" value="TreeGrafter"/>
</dbReference>
<evidence type="ECO:0000256" key="1">
    <source>
        <dbReference type="ARBA" id="ARBA00007659"/>
    </source>
</evidence>
<evidence type="ECO:0000259" key="2">
    <source>
        <dbReference type="Pfam" id="PF08603"/>
    </source>
</evidence>
<proteinExistence type="inferred from homology"/>
<sequence>MMRFADGRQWNVEYFESDPNITVNVTDKKQTVYIFKSEIIIPKSSEMNVFVPEDPDGDFIELPIPERFKTVFKNGKLETTVAIIC</sequence>
<comment type="similarity">
    <text evidence="1">Belongs to the CAP family.</text>
</comment>
<dbReference type="InterPro" id="IPR036223">
    <property type="entry name" value="CAP_C_sf"/>
</dbReference>
<dbReference type="AlphaFoldDB" id="A0AAF3F8V9"/>
<dbReference type="InterPro" id="IPR013912">
    <property type="entry name" value="Adenylate_cyclase-assoc_CAP_C"/>
</dbReference>
<evidence type="ECO:0000313" key="4">
    <source>
        <dbReference type="WBParaSite" id="MBELARI_LOCUS327"/>
    </source>
</evidence>
<dbReference type="GO" id="GO:0019933">
    <property type="term" value="P:cAMP-mediated signaling"/>
    <property type="evidence" value="ECO:0007669"/>
    <property type="project" value="TreeGrafter"/>
</dbReference>
<evidence type="ECO:0000313" key="3">
    <source>
        <dbReference type="Proteomes" id="UP000887575"/>
    </source>
</evidence>
<dbReference type="SUPFAM" id="SSF69340">
    <property type="entry name" value="C-terminal domain of adenylylcyclase associated protein"/>
    <property type="match status" value="1"/>
</dbReference>